<gene>
    <name evidence="4" type="ORF">HRI_000905300</name>
</gene>
<organism evidence="4 5">
    <name type="scientific">Hibiscus trionum</name>
    <name type="common">Flower of an hour</name>
    <dbReference type="NCBI Taxonomy" id="183268"/>
    <lineage>
        <taxon>Eukaryota</taxon>
        <taxon>Viridiplantae</taxon>
        <taxon>Streptophyta</taxon>
        <taxon>Embryophyta</taxon>
        <taxon>Tracheophyta</taxon>
        <taxon>Spermatophyta</taxon>
        <taxon>Magnoliopsida</taxon>
        <taxon>eudicotyledons</taxon>
        <taxon>Gunneridae</taxon>
        <taxon>Pentapetalae</taxon>
        <taxon>rosids</taxon>
        <taxon>malvids</taxon>
        <taxon>Malvales</taxon>
        <taxon>Malvaceae</taxon>
        <taxon>Malvoideae</taxon>
        <taxon>Hibiscus</taxon>
    </lineage>
</organism>
<name>A0A9W7H7G9_HIBTR</name>
<proteinExistence type="inferred from homology"/>
<dbReference type="Pfam" id="PF02519">
    <property type="entry name" value="Auxin_inducible"/>
    <property type="match status" value="1"/>
</dbReference>
<dbReference type="AlphaFoldDB" id="A0A9W7H7G9"/>
<dbReference type="PANTHER" id="PTHR31374">
    <property type="entry name" value="AUXIN-INDUCED PROTEIN-LIKE-RELATED"/>
    <property type="match status" value="1"/>
</dbReference>
<evidence type="ECO:0000256" key="2">
    <source>
        <dbReference type="ARBA" id="ARBA00022473"/>
    </source>
</evidence>
<dbReference type="EMBL" id="BSYR01000010">
    <property type="protein sequence ID" value="GMI72360.1"/>
    <property type="molecule type" value="Genomic_DNA"/>
</dbReference>
<comment type="similarity">
    <text evidence="1">Belongs to the ARG7 family.</text>
</comment>
<dbReference type="Proteomes" id="UP001165190">
    <property type="component" value="Unassembled WGS sequence"/>
</dbReference>
<dbReference type="OrthoDB" id="754837at2759"/>
<dbReference type="InterPro" id="IPR003676">
    <property type="entry name" value="SAUR_fam"/>
</dbReference>
<dbReference type="PANTHER" id="PTHR31374:SF32">
    <property type="entry name" value="SAUR FAMILY PROTEIN"/>
    <property type="match status" value="1"/>
</dbReference>
<reference evidence="4" key="1">
    <citation type="submission" date="2023-05" db="EMBL/GenBank/DDBJ databases">
        <title>Genome and transcriptome analyses reveal genes involved in the formation of fine ridges on petal epidermal cells in Hibiscus trionum.</title>
        <authorList>
            <person name="Koshimizu S."/>
            <person name="Masuda S."/>
            <person name="Ishii T."/>
            <person name="Shirasu K."/>
            <person name="Hoshino A."/>
            <person name="Arita M."/>
        </authorList>
    </citation>
    <scope>NUCLEOTIDE SEQUENCE</scope>
    <source>
        <strain evidence="4">Hamamatsu line</strain>
    </source>
</reference>
<protein>
    <recommendedName>
        <fullName evidence="6">Auxin-responsive protein</fullName>
    </recommendedName>
</protein>
<evidence type="ECO:0000313" key="5">
    <source>
        <dbReference type="Proteomes" id="UP001165190"/>
    </source>
</evidence>
<accession>A0A9W7H7G9</accession>
<keyword evidence="2" id="KW-0217">Developmental protein</keyword>
<keyword evidence="5" id="KW-1185">Reference proteome</keyword>
<evidence type="ECO:0000256" key="3">
    <source>
        <dbReference type="ARBA" id="ARBA00022604"/>
    </source>
</evidence>
<evidence type="ECO:0000313" key="4">
    <source>
        <dbReference type="EMBL" id="GMI72360.1"/>
    </source>
</evidence>
<evidence type="ECO:0008006" key="6">
    <source>
        <dbReference type="Google" id="ProtNLM"/>
    </source>
</evidence>
<sequence>MGVRASRLNRLVGDRTFKRVGITPLTPKGYVPVCVGVDNDTRRFIVHRDTLCDEDFSEMLCKSAEEYGFCNKGVLRIRYEAKDFEEWIMRRAKRRIVRVT</sequence>
<comment type="caution">
    <text evidence="4">The sequence shown here is derived from an EMBL/GenBank/DDBJ whole genome shotgun (WGS) entry which is preliminary data.</text>
</comment>
<evidence type="ECO:0000256" key="1">
    <source>
        <dbReference type="ARBA" id="ARBA00006974"/>
    </source>
</evidence>
<dbReference type="GO" id="GO:0009733">
    <property type="term" value="P:response to auxin"/>
    <property type="evidence" value="ECO:0007669"/>
    <property type="project" value="InterPro"/>
</dbReference>
<keyword evidence="3" id="KW-0341">Growth regulation</keyword>